<evidence type="ECO:0000313" key="3">
    <source>
        <dbReference type="Proteomes" id="UP000033070"/>
    </source>
</evidence>
<dbReference type="EMBL" id="AP018738">
    <property type="protein sequence ID" value="BBE49938.1"/>
    <property type="molecule type" value="Genomic_DNA"/>
</dbReference>
<gene>
    <name evidence="2" type="ORF">OYT1_ch0365</name>
</gene>
<dbReference type="InterPro" id="IPR038610">
    <property type="entry name" value="FliK-like_C_sf"/>
</dbReference>
<dbReference type="KEGG" id="fam:OYT1_ch0365"/>
<keyword evidence="2" id="KW-0969">Cilium</keyword>
<dbReference type="Gene3D" id="3.30.750.140">
    <property type="match status" value="1"/>
</dbReference>
<dbReference type="STRING" id="1188319.OYT1_00387"/>
<evidence type="ECO:0000259" key="1">
    <source>
        <dbReference type="Pfam" id="PF02120"/>
    </source>
</evidence>
<dbReference type="OrthoDB" id="5296742at2"/>
<protein>
    <submittedName>
        <fullName evidence="2">Flagellar hook-length control protein FliK</fullName>
    </submittedName>
</protein>
<dbReference type="AlphaFoldDB" id="A0A2Z6G911"/>
<reference evidence="2 3" key="1">
    <citation type="submission" date="2018-06" db="EMBL/GenBank/DDBJ databases">
        <title>OYT1 Genome Sequencing.</title>
        <authorList>
            <person name="Kato S."/>
            <person name="Itoh T."/>
            <person name="Ohkuma M."/>
        </authorList>
    </citation>
    <scope>NUCLEOTIDE SEQUENCE [LARGE SCALE GENOMIC DNA]</scope>
    <source>
        <strain evidence="2 3">OYT1</strain>
    </source>
</reference>
<keyword evidence="3" id="KW-1185">Reference proteome</keyword>
<feature type="domain" description="Flagellar hook-length control protein-like C-terminal" evidence="1">
    <location>
        <begin position="257"/>
        <end position="334"/>
    </location>
</feature>
<name>A0A2Z6G911_9PROT</name>
<dbReference type="Pfam" id="PF02120">
    <property type="entry name" value="Flg_hook"/>
    <property type="match status" value="1"/>
</dbReference>
<keyword evidence="2" id="KW-0282">Flagellum</keyword>
<evidence type="ECO:0000313" key="2">
    <source>
        <dbReference type="EMBL" id="BBE49938.1"/>
    </source>
</evidence>
<accession>A0A2Z6G911</accession>
<dbReference type="RefSeq" id="WP_084611892.1">
    <property type="nucleotide sequence ID" value="NZ_AP018738.1"/>
</dbReference>
<keyword evidence="2" id="KW-0966">Cell projection</keyword>
<sequence length="337" mass="36767">MLPTQLFTSIQQLALSQRPLVTGVTDVAPVSTNFEIGQKMQGHVQAQVAAGIFRVRVADHSLQMSLPSNMRTGDQVELEVVSLQPKLTFTMSASTNPLSTPDQLSLAARLFSALSQQPPERAKVQAAQGQALWLQSQPPDVPQLAGKLLDALSQSGLFYESHQVQWLEGNRSTAQLLQEPQNLTPEQAKLSNGAESARQILAQTDHNISSHLSSTPNHVQNLVQQQLNALDTGQVMWQGQVWQGQEMQWEIHGEAPRQANDESEHQWVTQIHLELPNLGEVSAQLRLTDRGLSLQLASPEGQTRTTLGNASSELVAALTERGISVISTQVSEHGTAE</sequence>
<dbReference type="InterPro" id="IPR021136">
    <property type="entry name" value="Flagellar_hook_control-like_C"/>
</dbReference>
<organism evidence="2 3">
    <name type="scientific">Ferriphaselus amnicola</name>
    <dbReference type="NCBI Taxonomy" id="1188319"/>
    <lineage>
        <taxon>Bacteria</taxon>
        <taxon>Pseudomonadati</taxon>
        <taxon>Pseudomonadota</taxon>
        <taxon>Betaproteobacteria</taxon>
        <taxon>Nitrosomonadales</taxon>
        <taxon>Gallionellaceae</taxon>
        <taxon>Ferriphaselus</taxon>
    </lineage>
</organism>
<dbReference type="Proteomes" id="UP000033070">
    <property type="component" value="Chromosome"/>
</dbReference>
<proteinExistence type="predicted"/>